<accession>A0A7H0H9C3</accession>
<keyword evidence="2" id="KW-1185">Reference proteome</keyword>
<organism evidence="1 2">
    <name type="scientific">Tessaracoccus defluvii</name>
    <dbReference type="NCBI Taxonomy" id="1285901"/>
    <lineage>
        <taxon>Bacteria</taxon>
        <taxon>Bacillati</taxon>
        <taxon>Actinomycetota</taxon>
        <taxon>Actinomycetes</taxon>
        <taxon>Propionibacteriales</taxon>
        <taxon>Propionibacteriaceae</taxon>
        <taxon>Tessaracoccus</taxon>
    </lineage>
</organism>
<gene>
    <name evidence="1" type="ORF">H9L22_07615</name>
</gene>
<protein>
    <submittedName>
        <fullName evidence="1">Uncharacterized protein</fullName>
    </submittedName>
</protein>
<name>A0A7H0H9C3_9ACTN</name>
<reference evidence="1 2" key="1">
    <citation type="submission" date="2020-08" db="EMBL/GenBank/DDBJ databases">
        <title>Genome sequence of Tessaracoccus defluvii JCM 17540T.</title>
        <authorList>
            <person name="Hyun D.-W."/>
            <person name="Bae J.-W."/>
        </authorList>
    </citation>
    <scope>NUCLEOTIDE SEQUENCE [LARGE SCALE GENOMIC DNA]</scope>
    <source>
        <strain evidence="1 2">JCM 17540</strain>
    </source>
</reference>
<proteinExistence type="predicted"/>
<evidence type="ECO:0000313" key="1">
    <source>
        <dbReference type="EMBL" id="QNP57139.1"/>
    </source>
</evidence>
<dbReference type="EMBL" id="CP060789">
    <property type="protein sequence ID" value="QNP57139.1"/>
    <property type="molecule type" value="Genomic_DNA"/>
</dbReference>
<evidence type="ECO:0000313" key="2">
    <source>
        <dbReference type="Proteomes" id="UP000516117"/>
    </source>
</evidence>
<dbReference type="KEGG" id="tdf:H9L22_07615"/>
<sequence>MVSSDKRKRCLEGKPSATKNDDLKTAHEVVILDPTAHEAQELYVALTRGSKSVTVVSESSTLPPVSTDKYQEKQIFAADAAVRP</sequence>
<dbReference type="AlphaFoldDB" id="A0A7H0H9C3"/>
<dbReference type="RefSeq" id="WP_187722242.1">
    <property type="nucleotide sequence ID" value="NZ_BAABBL010000012.1"/>
</dbReference>
<dbReference type="Proteomes" id="UP000516117">
    <property type="component" value="Chromosome"/>
</dbReference>